<dbReference type="PANTHER" id="PTHR43719">
    <property type="entry name" value="TWO-COMPONENT HISTIDINE KINASE"/>
    <property type="match status" value="1"/>
</dbReference>
<feature type="domain" description="Response regulatory" evidence="3">
    <location>
        <begin position="576"/>
        <end position="692"/>
    </location>
</feature>
<keyword evidence="5" id="KW-1185">Reference proteome</keyword>
<proteinExistence type="predicted"/>
<gene>
    <name evidence="4" type="ORF">GCM10010919_13100</name>
</gene>
<dbReference type="InterPro" id="IPR001789">
    <property type="entry name" value="Sig_transdc_resp-reg_receiver"/>
</dbReference>
<reference evidence="5" key="1">
    <citation type="journal article" date="2019" name="Int. J. Syst. Evol. Microbiol.">
        <title>The Global Catalogue of Microorganisms (GCM) 10K type strain sequencing project: providing services to taxonomists for standard genome sequencing and annotation.</title>
        <authorList>
            <consortium name="The Broad Institute Genomics Platform"/>
            <consortium name="The Broad Institute Genome Sequencing Center for Infectious Disease"/>
            <person name="Wu L."/>
            <person name="Ma J."/>
        </authorList>
    </citation>
    <scope>NUCLEOTIDE SEQUENCE [LARGE SCALE GENOMIC DNA]</scope>
    <source>
        <strain evidence="5">CGMCC 1.7003</strain>
    </source>
</reference>
<dbReference type="SUPFAM" id="SSF52172">
    <property type="entry name" value="CheY-like"/>
    <property type="match status" value="1"/>
</dbReference>
<dbReference type="InterPro" id="IPR036890">
    <property type="entry name" value="HATPase_C_sf"/>
</dbReference>
<dbReference type="SUPFAM" id="SSF55874">
    <property type="entry name" value="ATPase domain of HSP90 chaperone/DNA topoisomerase II/histidine kinase"/>
    <property type="match status" value="1"/>
</dbReference>
<dbReference type="InterPro" id="IPR050956">
    <property type="entry name" value="2C_system_His_kinase"/>
</dbReference>
<accession>A0ABQ3KY05</accession>
<evidence type="ECO:0000313" key="4">
    <source>
        <dbReference type="EMBL" id="GHG65639.1"/>
    </source>
</evidence>
<dbReference type="PROSITE" id="PS50110">
    <property type="entry name" value="RESPONSE_REGULATORY"/>
    <property type="match status" value="1"/>
</dbReference>
<sequence length="694" mass="78866">MLLVLYGVQQYQAEQRMQAQLQQYADLLRVSLRPFLASSSADQLSNQLLELQYSALLPITAIGIYLPGGEPLASAGLSHTLPTHLSPNLVKNYQLQLFGTREAAVLPLFSQSNAVEHVMPFQSSGGYLVIVPDVLADRWQFLPTTATAWLIYTLLFLITGWYAHRWLRQRQIWLASLFDHSDVRLSTQSTTENIKKLPAELQVIHWHFTKLTDQLVTHQELQQHLTAELQKLEQIHLKMSEQQHHTEQQLQSLQKNINQWLTHTQLIWHRQEQLSHPVFFALMRLQLLYGLYQFNPPQLTRSSMQLSDWLASEIPQLNHLLPQGVSIDWLEGQDNNSVAIMLDGALVEAILQALILLALRSDNLTRLSIRLRILRKTNSQLEIHLKCDGHGLAVDLNEQLKSGQMPHRQWSDIDLAILQRFAHELAADLKVQSLEGLGLSIVLNIPVQTSELPFVTKIGHILLFDEDTERLHERVTMLRALAIQVTYCKNRSDMLQILSKTTPDLLLLMLPSIAPNDDWLTLIRQTQRQLSSHVFASASHLAQWQALISCNSATEFCIALIQKLSQPVSPLLACKNLLVVDDNETNQAFIRILLQHKAVNIHSALTGTEVLQLCQQQQFDLILLDISLPDISGIEVARQLRRLPTYLKTPILAFTAHALPAEIAEFKLAGMDDILLKPLDPGKFETLLARYQLY</sequence>
<feature type="modified residue" description="4-aspartylphosphate" evidence="2">
    <location>
        <position position="625"/>
    </location>
</feature>
<comment type="caution">
    <text evidence="4">The sequence shown here is derived from an EMBL/GenBank/DDBJ whole genome shotgun (WGS) entry which is preliminary data.</text>
</comment>
<evidence type="ECO:0000256" key="1">
    <source>
        <dbReference type="ARBA" id="ARBA00022553"/>
    </source>
</evidence>
<dbReference type="Proteomes" id="UP000659697">
    <property type="component" value="Unassembled WGS sequence"/>
</dbReference>
<evidence type="ECO:0000313" key="5">
    <source>
        <dbReference type="Proteomes" id="UP000659697"/>
    </source>
</evidence>
<evidence type="ECO:0000259" key="3">
    <source>
        <dbReference type="PROSITE" id="PS50110"/>
    </source>
</evidence>
<dbReference type="SMART" id="SM00448">
    <property type="entry name" value="REC"/>
    <property type="match status" value="1"/>
</dbReference>
<name>A0ABQ3KY05_9ALTE</name>
<dbReference type="InterPro" id="IPR011006">
    <property type="entry name" value="CheY-like_superfamily"/>
</dbReference>
<dbReference type="PANTHER" id="PTHR43719:SF28">
    <property type="entry name" value="PEROXIDE STRESS-ACTIVATED HISTIDINE KINASE MAK1-RELATED"/>
    <property type="match status" value="1"/>
</dbReference>
<keyword evidence="1 2" id="KW-0597">Phosphoprotein</keyword>
<dbReference type="EMBL" id="BNAO01000002">
    <property type="protein sequence ID" value="GHG65639.1"/>
    <property type="molecule type" value="Genomic_DNA"/>
</dbReference>
<evidence type="ECO:0000256" key="2">
    <source>
        <dbReference type="PROSITE-ProRule" id="PRU00169"/>
    </source>
</evidence>
<dbReference type="Gene3D" id="3.40.50.2300">
    <property type="match status" value="1"/>
</dbReference>
<dbReference type="Pfam" id="PF00072">
    <property type="entry name" value="Response_reg"/>
    <property type="match status" value="1"/>
</dbReference>
<organism evidence="4 5">
    <name type="scientific">Alishewanella longhuensis</name>
    <dbReference type="NCBI Taxonomy" id="1091037"/>
    <lineage>
        <taxon>Bacteria</taxon>
        <taxon>Pseudomonadati</taxon>
        <taxon>Pseudomonadota</taxon>
        <taxon>Gammaproteobacteria</taxon>
        <taxon>Alteromonadales</taxon>
        <taxon>Alteromonadaceae</taxon>
        <taxon>Alishewanella</taxon>
    </lineage>
</organism>
<protein>
    <recommendedName>
        <fullName evidence="3">Response regulatory domain-containing protein</fullName>
    </recommendedName>
</protein>
<dbReference type="CDD" id="cd17546">
    <property type="entry name" value="REC_hyHK_CKI1_RcsC-like"/>
    <property type="match status" value="1"/>
</dbReference>